<feature type="compositionally biased region" description="Basic and acidic residues" evidence="1">
    <location>
        <begin position="44"/>
        <end position="53"/>
    </location>
</feature>
<reference evidence="3" key="1">
    <citation type="submission" date="2013-02" db="EMBL/GenBank/DDBJ databases">
        <authorList>
            <person name="Hughes D."/>
        </authorList>
    </citation>
    <scope>NUCLEOTIDE SEQUENCE</scope>
    <source>
        <strain>Durham</strain>
        <strain evidence="3">NC isolate 2 -- Noor lab</strain>
    </source>
</reference>
<dbReference type="STRING" id="36166.T1H4Q7"/>
<feature type="region of interest" description="Disordered" evidence="1">
    <location>
        <begin position="1"/>
        <end position="53"/>
    </location>
</feature>
<evidence type="ECO:0000313" key="3">
    <source>
        <dbReference type="Proteomes" id="UP000015102"/>
    </source>
</evidence>
<organism evidence="2 3">
    <name type="scientific">Megaselia scalaris</name>
    <name type="common">Humpbacked fly</name>
    <name type="synonym">Phora scalaris</name>
    <dbReference type="NCBI Taxonomy" id="36166"/>
    <lineage>
        <taxon>Eukaryota</taxon>
        <taxon>Metazoa</taxon>
        <taxon>Ecdysozoa</taxon>
        <taxon>Arthropoda</taxon>
        <taxon>Hexapoda</taxon>
        <taxon>Insecta</taxon>
        <taxon>Pterygota</taxon>
        <taxon>Neoptera</taxon>
        <taxon>Endopterygota</taxon>
        <taxon>Diptera</taxon>
        <taxon>Brachycera</taxon>
        <taxon>Muscomorpha</taxon>
        <taxon>Platypezoidea</taxon>
        <taxon>Phoridae</taxon>
        <taxon>Megaseliini</taxon>
        <taxon>Megaselia</taxon>
    </lineage>
</organism>
<proteinExistence type="predicted"/>
<dbReference type="Proteomes" id="UP000015102">
    <property type="component" value="Unassembled WGS sequence"/>
</dbReference>
<sequence length="53" mass="5804">MMTESMNAANHLNNGTPKGVNHEKSVVKGTPTDDMGWKAKLKIPPKDNRPKTS</sequence>
<evidence type="ECO:0000313" key="2">
    <source>
        <dbReference type="EnsemblMetazoa" id="MESCA011274-PA"/>
    </source>
</evidence>
<protein>
    <submittedName>
        <fullName evidence="2">Uncharacterized protein</fullName>
    </submittedName>
</protein>
<reference evidence="2" key="2">
    <citation type="submission" date="2015-06" db="UniProtKB">
        <authorList>
            <consortium name="EnsemblMetazoa"/>
        </authorList>
    </citation>
    <scope>IDENTIFICATION</scope>
</reference>
<dbReference type="AlphaFoldDB" id="T1H4Q7"/>
<feature type="compositionally biased region" description="Polar residues" evidence="1">
    <location>
        <begin position="1"/>
        <end position="16"/>
    </location>
</feature>
<keyword evidence="3" id="KW-1185">Reference proteome</keyword>
<dbReference type="EnsemblMetazoa" id="MESCA011274-RA">
    <property type="protein sequence ID" value="MESCA011274-PA"/>
    <property type="gene ID" value="MESCA011274"/>
</dbReference>
<dbReference type="HOGENOM" id="CLU_3074720_0_0_1"/>
<name>T1H4Q7_MEGSC</name>
<dbReference type="EMBL" id="CAQQ02384788">
    <property type="status" value="NOT_ANNOTATED_CDS"/>
    <property type="molecule type" value="Genomic_DNA"/>
</dbReference>
<accession>T1H4Q7</accession>
<evidence type="ECO:0000256" key="1">
    <source>
        <dbReference type="SAM" id="MobiDB-lite"/>
    </source>
</evidence>